<dbReference type="Pfam" id="PF02338">
    <property type="entry name" value="OTU"/>
    <property type="match status" value="1"/>
</dbReference>
<feature type="compositionally biased region" description="Low complexity" evidence="4">
    <location>
        <begin position="246"/>
        <end position="257"/>
    </location>
</feature>
<feature type="region of interest" description="Disordered" evidence="4">
    <location>
        <begin position="1"/>
        <end position="50"/>
    </location>
</feature>
<dbReference type="CDD" id="cd22744">
    <property type="entry name" value="OTU"/>
    <property type="match status" value="1"/>
</dbReference>
<comment type="subcellular location">
    <subcellularLocation>
        <location evidence="3">Cytoplasm</location>
    </subcellularLocation>
</comment>
<accession>A0A7S1FDF9</accession>
<comment type="catalytic activity">
    <reaction evidence="1 3">
        <text>Thiol-dependent hydrolysis of ester, thioester, amide, peptide and isopeptide bonds formed by the C-terminal Gly of ubiquitin (a 76-residue protein attached to proteins as an intracellular targeting signal).</text>
        <dbReference type="EC" id="3.4.19.12"/>
    </reaction>
</comment>
<keyword evidence="3" id="KW-0833">Ubl conjugation pathway</keyword>
<feature type="compositionally biased region" description="Basic and acidic residues" evidence="4">
    <location>
        <begin position="14"/>
        <end position="27"/>
    </location>
</feature>
<dbReference type="GO" id="GO:0005829">
    <property type="term" value="C:cytosol"/>
    <property type="evidence" value="ECO:0007669"/>
    <property type="project" value="TreeGrafter"/>
</dbReference>
<dbReference type="SMART" id="SM00695">
    <property type="entry name" value="DUSP"/>
    <property type="match status" value="1"/>
</dbReference>
<dbReference type="Gene3D" id="3.30.2230.10">
    <property type="entry name" value="DUSP-like"/>
    <property type="match status" value="1"/>
</dbReference>
<dbReference type="InterPro" id="IPR006615">
    <property type="entry name" value="Pept_C19_DUSP"/>
</dbReference>
<dbReference type="GO" id="GO:0005634">
    <property type="term" value="C:nucleus"/>
    <property type="evidence" value="ECO:0007669"/>
    <property type="project" value="TreeGrafter"/>
</dbReference>
<dbReference type="GO" id="GO:0004843">
    <property type="term" value="F:cysteine-type deubiquitinase activity"/>
    <property type="evidence" value="ECO:0007669"/>
    <property type="project" value="UniProtKB-UniRule"/>
</dbReference>
<evidence type="ECO:0000259" key="5">
    <source>
        <dbReference type="PROSITE" id="PS50802"/>
    </source>
</evidence>
<dbReference type="SUPFAM" id="SSF143791">
    <property type="entry name" value="DUSP-like"/>
    <property type="match status" value="1"/>
</dbReference>
<feature type="compositionally biased region" description="Polar residues" evidence="4">
    <location>
        <begin position="235"/>
        <end position="245"/>
    </location>
</feature>
<dbReference type="Pfam" id="PF06337">
    <property type="entry name" value="DUSP"/>
    <property type="match status" value="1"/>
</dbReference>
<name>A0A7S1FDF9_NOCSC</name>
<sequence length="406" mass="45247">MMLRRMVPRALTRSPKEGPHSDRESSPRRSGFPENFTLDADVPHQSPSRAVKNAASEFIANLGDHPRLASFRSPPRKPQRPHAQPELDFRRREELSFVKSCDTYDAALWFIIDAAWLQKWHSFVKGGPLPGRIPNETLVHSDMRPRSGKQPIVHYRGVNSRIWEYFVLLYGGGPALPRRTLNLYAPRIDSARQSRSSSQRSVSSGRRRDSPGPFCADQGEAESDGVSLRRASLARNHSNSKESTCSDGASSAGSGSSNDSSYSVFVNHEDARVLRQPGDGSCLFHSLSCCLADGSNARSLRKEIVDYITSNPKTAIASLNLEDWVMFDCGETVETYAAQLSEGAWGGAIEIEVFVRLKELSVHVYEKSHRGYKRICTFGTDEMAGTVNLLYQGRKHYDVLVEPSQM</sequence>
<evidence type="ECO:0000256" key="3">
    <source>
        <dbReference type="RuleBase" id="RU367104"/>
    </source>
</evidence>
<keyword evidence="3" id="KW-0963">Cytoplasm</keyword>
<dbReference type="PROSITE" id="PS50802">
    <property type="entry name" value="OTU"/>
    <property type="match status" value="1"/>
</dbReference>
<dbReference type="InterPro" id="IPR035927">
    <property type="entry name" value="DUSP-like_sf"/>
</dbReference>
<dbReference type="PROSITE" id="PS51283">
    <property type="entry name" value="DUSP"/>
    <property type="match status" value="1"/>
</dbReference>
<dbReference type="InterPro" id="IPR003323">
    <property type="entry name" value="OTU_dom"/>
</dbReference>
<dbReference type="Gene3D" id="3.90.70.80">
    <property type="match status" value="1"/>
</dbReference>
<feature type="region of interest" description="Disordered" evidence="4">
    <location>
        <begin position="190"/>
        <end position="257"/>
    </location>
</feature>
<feature type="domain" description="DUSP" evidence="6">
    <location>
        <begin position="85"/>
        <end position="182"/>
    </location>
</feature>
<dbReference type="GO" id="GO:0016579">
    <property type="term" value="P:protein deubiquitination"/>
    <property type="evidence" value="ECO:0007669"/>
    <property type="project" value="TreeGrafter"/>
</dbReference>
<evidence type="ECO:0000256" key="1">
    <source>
        <dbReference type="ARBA" id="ARBA00000707"/>
    </source>
</evidence>
<dbReference type="AlphaFoldDB" id="A0A7S1FDF9"/>
<gene>
    <name evidence="7" type="ORF">NSCI0253_LOCUS33383</name>
</gene>
<keyword evidence="2 3" id="KW-0378">Hydrolase</keyword>
<proteinExistence type="predicted"/>
<evidence type="ECO:0000313" key="7">
    <source>
        <dbReference type="EMBL" id="CAD8859029.1"/>
    </source>
</evidence>
<feature type="region of interest" description="Disordered" evidence="4">
    <location>
        <begin position="67"/>
        <end position="88"/>
    </location>
</feature>
<feature type="compositionally biased region" description="Low complexity" evidence="4">
    <location>
        <begin position="190"/>
        <end position="204"/>
    </location>
</feature>
<reference evidence="7" key="1">
    <citation type="submission" date="2021-01" db="EMBL/GenBank/DDBJ databases">
        <authorList>
            <person name="Corre E."/>
            <person name="Pelletier E."/>
            <person name="Niang G."/>
            <person name="Scheremetjew M."/>
            <person name="Finn R."/>
            <person name="Kale V."/>
            <person name="Holt S."/>
            <person name="Cochrane G."/>
            <person name="Meng A."/>
            <person name="Brown T."/>
            <person name="Cohen L."/>
        </authorList>
    </citation>
    <scope>NUCLEOTIDE SEQUENCE</scope>
</reference>
<dbReference type="PANTHER" id="PTHR13312">
    <property type="entry name" value="HIV-INDUCED PROTEIN-7-LIKE PROTEASE"/>
    <property type="match status" value="1"/>
</dbReference>
<dbReference type="InterPro" id="IPR038765">
    <property type="entry name" value="Papain-like_cys_pep_sf"/>
</dbReference>
<dbReference type="EC" id="3.4.19.12" evidence="3"/>
<dbReference type="EMBL" id="HBFQ01046959">
    <property type="protein sequence ID" value="CAD8859029.1"/>
    <property type="molecule type" value="Transcribed_RNA"/>
</dbReference>
<feature type="domain" description="OTU" evidence="5">
    <location>
        <begin position="271"/>
        <end position="403"/>
    </location>
</feature>
<keyword evidence="3" id="KW-0788">Thiol protease</keyword>
<dbReference type="PANTHER" id="PTHR13312:SF0">
    <property type="entry name" value="UBIQUITIN THIOESTERASE OTU1"/>
    <property type="match status" value="1"/>
</dbReference>
<evidence type="ECO:0000256" key="4">
    <source>
        <dbReference type="SAM" id="MobiDB-lite"/>
    </source>
</evidence>
<dbReference type="GO" id="GO:0036503">
    <property type="term" value="P:ERAD pathway"/>
    <property type="evidence" value="ECO:0007669"/>
    <property type="project" value="TreeGrafter"/>
</dbReference>
<keyword evidence="3" id="KW-0645">Protease</keyword>
<dbReference type="SUPFAM" id="SSF54001">
    <property type="entry name" value="Cysteine proteinases"/>
    <property type="match status" value="1"/>
</dbReference>
<comment type="function">
    <text evidence="3">Hydrolase that can remove conjugated ubiquitin from proteins and may therefore play an important regulatory role at the level of protein turnover by preventing degradation.</text>
</comment>
<dbReference type="GO" id="GO:0030968">
    <property type="term" value="P:endoplasmic reticulum unfolded protein response"/>
    <property type="evidence" value="ECO:0007669"/>
    <property type="project" value="TreeGrafter"/>
</dbReference>
<protein>
    <recommendedName>
        <fullName evidence="3">Ubiquitin thioesterase OTU</fullName>
        <ecNumber evidence="3">3.4.19.12</ecNumber>
    </recommendedName>
</protein>
<evidence type="ECO:0000259" key="6">
    <source>
        <dbReference type="PROSITE" id="PS51283"/>
    </source>
</evidence>
<evidence type="ECO:0000256" key="2">
    <source>
        <dbReference type="ARBA" id="ARBA00022801"/>
    </source>
</evidence>
<organism evidence="7">
    <name type="scientific">Noctiluca scintillans</name>
    <name type="common">Sea sparkle</name>
    <name type="synonym">Red tide dinoflagellate</name>
    <dbReference type="NCBI Taxonomy" id="2966"/>
    <lineage>
        <taxon>Eukaryota</taxon>
        <taxon>Sar</taxon>
        <taxon>Alveolata</taxon>
        <taxon>Dinophyceae</taxon>
        <taxon>Noctilucales</taxon>
        <taxon>Noctilucaceae</taxon>
        <taxon>Noctiluca</taxon>
    </lineage>
</organism>